<dbReference type="RefSeq" id="WP_216083142.1">
    <property type="nucleotide sequence ID" value="NZ_CACTIB010000016.1"/>
</dbReference>
<dbReference type="Proteomes" id="UP000324831">
    <property type="component" value="Unassembled WGS sequence"/>
</dbReference>
<proteinExistence type="predicted"/>
<accession>A0A478FR59</accession>
<protein>
    <submittedName>
        <fullName evidence="1">Uncharacterized protein</fullName>
    </submittedName>
</protein>
<gene>
    <name evidence="1" type="ORF">MHSWG343_09910</name>
</gene>
<evidence type="ECO:0000313" key="1">
    <source>
        <dbReference type="EMBL" id="GCE63983.1"/>
    </source>
</evidence>
<reference evidence="1 2" key="1">
    <citation type="submission" date="2019-01" db="EMBL/GenBank/DDBJ databases">
        <title>Draft genome sequences of Candidatus Mycoplasma haemohominis SWG34-3 identified from a patient with pyrexia, anemia and liver dysfunction.</title>
        <authorList>
            <person name="Sekizuka T."/>
            <person name="Hattori N."/>
            <person name="Katano H."/>
            <person name="Takuma T."/>
            <person name="Ito T."/>
            <person name="Arai N."/>
            <person name="Yanai R."/>
            <person name="Ishii S."/>
            <person name="Miura Y."/>
            <person name="Tokunaga T."/>
            <person name="Watanabe H."/>
            <person name="Nomura N."/>
            <person name="Eguchi J."/>
            <person name="Arai T."/>
            <person name="Hasegawa H."/>
            <person name="Nakamaki T."/>
            <person name="Wakita T."/>
            <person name="Niki Y."/>
            <person name="Kuroda M."/>
        </authorList>
    </citation>
    <scope>NUCLEOTIDE SEQUENCE [LARGE SCALE GENOMIC DNA]</scope>
    <source>
        <strain evidence="1">SWG34-3</strain>
    </source>
</reference>
<organism evidence="1 2">
    <name type="scientific">Candidatus Mycoplasma haematohominis</name>
    <dbReference type="NCBI Taxonomy" id="1494318"/>
    <lineage>
        <taxon>Bacteria</taxon>
        <taxon>Bacillati</taxon>
        <taxon>Mycoplasmatota</taxon>
        <taxon>Mollicutes</taxon>
        <taxon>Mycoplasmataceae</taxon>
        <taxon>Mycoplasma</taxon>
    </lineage>
</organism>
<comment type="caution">
    <text evidence="1">The sequence shown here is derived from an EMBL/GenBank/DDBJ whole genome shotgun (WGS) entry which is preliminary data.</text>
</comment>
<sequence>MSNRKEQRKIQEGIEIRERIKKFNNSYGYLVSDAIRYCDHDIRIRLRQIENLFSPYLGEDERHLKIRRFNTPISFARFIEFKKMKSWMVYSRNKEFKKALKEVGSIYERQWFRNLEVFRMLISGAEKYFYELKDNFCLKQLCKQENYIGFQANLFRKRRIAEADELIKELKRIKEILRKDLFVNDIDYYIRAYMDFFVQCRFRLARFVERLDVALNSVGDLANKKLVIKDTDDEKISLELPSWNYFSKFE</sequence>
<name>A0A478FR59_9MOLU</name>
<evidence type="ECO:0000313" key="2">
    <source>
        <dbReference type="Proteomes" id="UP000324831"/>
    </source>
</evidence>
<dbReference type="EMBL" id="BIMN01000006">
    <property type="protein sequence ID" value="GCE63983.1"/>
    <property type="molecule type" value="Genomic_DNA"/>
</dbReference>
<dbReference type="AlphaFoldDB" id="A0A478FR59"/>